<organism evidence="1 2">
    <name type="scientific">Fusarium musae</name>
    <dbReference type="NCBI Taxonomy" id="1042133"/>
    <lineage>
        <taxon>Eukaryota</taxon>
        <taxon>Fungi</taxon>
        <taxon>Dikarya</taxon>
        <taxon>Ascomycota</taxon>
        <taxon>Pezizomycotina</taxon>
        <taxon>Sordariomycetes</taxon>
        <taxon>Hypocreomycetidae</taxon>
        <taxon>Hypocreales</taxon>
        <taxon>Nectriaceae</taxon>
        <taxon>Fusarium</taxon>
    </lineage>
</organism>
<dbReference type="KEGG" id="fmu:J7337_006298"/>
<sequence length="148" mass="15698">MDSIRGKAIAVTGAGSGIGRSTAIQLHKQGARLSLADLDPVSLANTVKILENEGTTNDVLSLVVDVCDDIQVGDWIVKTVQRFGRLDGAANIAGVFKPISIFDSTVHDWDIMMNVNAKEVFNCLQAQIAGIDATGGSIVRYPAFVVRA</sequence>
<dbReference type="CDD" id="cd05233">
    <property type="entry name" value="SDR_c"/>
    <property type="match status" value="1"/>
</dbReference>
<keyword evidence="2" id="KW-1185">Reference proteome</keyword>
<dbReference type="PRINTS" id="PR01397">
    <property type="entry name" value="DHBDHDRGNASE"/>
</dbReference>
<evidence type="ECO:0000313" key="1">
    <source>
        <dbReference type="EMBL" id="KAG9503453.1"/>
    </source>
</evidence>
<dbReference type="PANTHER" id="PTHR43975">
    <property type="entry name" value="ZGC:101858"/>
    <property type="match status" value="1"/>
</dbReference>
<dbReference type="GO" id="GO:0008667">
    <property type="term" value="F:2,3-dihydro-2,3-dihydroxybenzoate dehydrogenase activity"/>
    <property type="evidence" value="ECO:0007669"/>
    <property type="project" value="InterPro"/>
</dbReference>
<dbReference type="GO" id="GO:0019290">
    <property type="term" value="P:siderophore biosynthetic process"/>
    <property type="evidence" value="ECO:0007669"/>
    <property type="project" value="InterPro"/>
</dbReference>
<protein>
    <submittedName>
        <fullName evidence="1">Secondary metabolism biosynthetic enzyme</fullName>
    </submittedName>
</protein>
<dbReference type="Gene3D" id="3.40.50.720">
    <property type="entry name" value="NAD(P)-binding Rossmann-like Domain"/>
    <property type="match status" value="1"/>
</dbReference>
<name>A0A9P8ISA7_9HYPO</name>
<dbReference type="GeneID" id="68314154"/>
<gene>
    <name evidence="1" type="ORF">J7337_006298</name>
</gene>
<dbReference type="InterPro" id="IPR003560">
    <property type="entry name" value="DHB_DH"/>
</dbReference>
<dbReference type="EMBL" id="JAHBCI010000004">
    <property type="protein sequence ID" value="KAG9503453.1"/>
    <property type="molecule type" value="Genomic_DNA"/>
</dbReference>
<dbReference type="AlphaFoldDB" id="A0A9P8ISA7"/>
<accession>A0A9P8ISA7</accession>
<dbReference type="RefSeq" id="XP_044682453.1">
    <property type="nucleotide sequence ID" value="XM_044823962.1"/>
</dbReference>
<comment type="caution">
    <text evidence="1">The sequence shown here is derived from an EMBL/GenBank/DDBJ whole genome shotgun (WGS) entry which is preliminary data.</text>
</comment>
<dbReference type="Proteomes" id="UP000827133">
    <property type="component" value="Unassembled WGS sequence"/>
</dbReference>
<proteinExistence type="predicted"/>
<dbReference type="SUPFAM" id="SSF51735">
    <property type="entry name" value="NAD(P)-binding Rossmann-fold domains"/>
    <property type="match status" value="1"/>
</dbReference>
<dbReference type="PANTHER" id="PTHR43975:SF2">
    <property type="entry name" value="EG:BACR7A4.14 PROTEIN-RELATED"/>
    <property type="match status" value="1"/>
</dbReference>
<dbReference type="InterPro" id="IPR036291">
    <property type="entry name" value="NAD(P)-bd_dom_sf"/>
</dbReference>
<evidence type="ECO:0000313" key="2">
    <source>
        <dbReference type="Proteomes" id="UP000827133"/>
    </source>
</evidence>
<reference evidence="1" key="1">
    <citation type="journal article" date="2021" name="Mol. Plant Microbe Interact.">
        <title>Telomere to telomere genome assembly of Fusarium musae F31, causal agent of crown rot disease of banana.</title>
        <authorList>
            <person name="Degradi L."/>
            <person name="Tava V."/>
            <person name="Kunova A."/>
            <person name="Cortesi P."/>
            <person name="Saracchi M."/>
            <person name="Pasquali M."/>
        </authorList>
    </citation>
    <scope>NUCLEOTIDE SEQUENCE</scope>
    <source>
        <strain evidence="1">F31</strain>
    </source>
</reference>
<dbReference type="Pfam" id="PF13561">
    <property type="entry name" value="adh_short_C2"/>
    <property type="match status" value="1"/>
</dbReference>
<dbReference type="InterPro" id="IPR002347">
    <property type="entry name" value="SDR_fam"/>
</dbReference>